<dbReference type="STRING" id="4529.A0A0E0NAZ5"/>
<reference evidence="3" key="1">
    <citation type="submission" date="2013-06" db="EMBL/GenBank/DDBJ databases">
        <authorList>
            <person name="Zhao Q."/>
        </authorList>
    </citation>
    <scope>NUCLEOTIDE SEQUENCE</scope>
    <source>
        <strain evidence="3">cv. W1943</strain>
    </source>
</reference>
<evidence type="ECO:0000313" key="2">
    <source>
        <dbReference type="EnsemblPlants" id="ORUFI02G06900.1"/>
    </source>
</evidence>
<feature type="region of interest" description="Disordered" evidence="1">
    <location>
        <begin position="101"/>
        <end position="125"/>
    </location>
</feature>
<dbReference type="HOGENOM" id="CLU_482685_0_0_1"/>
<dbReference type="Proteomes" id="UP000008022">
    <property type="component" value="Unassembled WGS sequence"/>
</dbReference>
<feature type="region of interest" description="Disordered" evidence="1">
    <location>
        <begin position="506"/>
        <end position="528"/>
    </location>
</feature>
<proteinExistence type="predicted"/>
<name>A0A0E0NAZ5_ORYRU</name>
<evidence type="ECO:0000313" key="3">
    <source>
        <dbReference type="Proteomes" id="UP000008022"/>
    </source>
</evidence>
<reference evidence="2" key="2">
    <citation type="submission" date="2015-06" db="UniProtKB">
        <authorList>
            <consortium name="EnsemblPlants"/>
        </authorList>
    </citation>
    <scope>IDENTIFICATION</scope>
</reference>
<feature type="compositionally biased region" description="Polar residues" evidence="1">
    <location>
        <begin position="101"/>
        <end position="112"/>
    </location>
</feature>
<sequence length="565" mass="60751">MCKPRRKPVQGRLLVRKNSEESSTQWTTGIAEVQPPINWEMKLCALAALAAAITSSAVASSFPNRMFSRMLVANSAGSWLTSPICARSHFSRSLRMSTPSTITSPADGSSAITVDLPDPLPPTSATVRPAGTRRLKLTKMGLSGQLHVPELHLAGDVAQLLAGVALGVDLGHPPDHLQDPLRRRARLRELRIELGESTRGARTMLTLELNSWTLSAPPPKLLYTLPVMSSNTGIESPSPTAPRSPSTINTTSTASACMNTVMNDPSTGFAFPALRSSPPMAAVMPAGSGRLLLPLHLPSVTASLSLTLYFSSLRGYHLNGLKKKEAKLYKLKYKLSQLEEAKLVAVKAMGVSGDGDGAAKAKLVLGSFMTVFMHADMADMVFMVLGPCSWVSSIVVKFPRTSVLLTAIHILVINASSHHNTLFCHRLVVIHTSPGHWTSSFVKPLGMAVTGSESLRVATGAGELDDRGWAEMNDDDQGDLNNGVWVKELERITMVGSSMNDGHGDLENNVNNYGVGSPKVNGGRREKCQKKSRPYSHFRISECVILASMCHTLSYFGPSVIPLAS</sequence>
<accession>A0A0E0NAZ5</accession>
<dbReference type="AlphaFoldDB" id="A0A0E0NAZ5"/>
<dbReference type="EnsemblPlants" id="ORUFI02G06900.1">
    <property type="protein sequence ID" value="ORUFI02G06900.1"/>
    <property type="gene ID" value="ORUFI02G06900"/>
</dbReference>
<organism evidence="2 3">
    <name type="scientific">Oryza rufipogon</name>
    <name type="common">Brownbeard rice</name>
    <name type="synonym">Asian wild rice</name>
    <dbReference type="NCBI Taxonomy" id="4529"/>
    <lineage>
        <taxon>Eukaryota</taxon>
        <taxon>Viridiplantae</taxon>
        <taxon>Streptophyta</taxon>
        <taxon>Embryophyta</taxon>
        <taxon>Tracheophyta</taxon>
        <taxon>Spermatophyta</taxon>
        <taxon>Magnoliopsida</taxon>
        <taxon>Liliopsida</taxon>
        <taxon>Poales</taxon>
        <taxon>Poaceae</taxon>
        <taxon>BOP clade</taxon>
        <taxon>Oryzoideae</taxon>
        <taxon>Oryzeae</taxon>
        <taxon>Oryzinae</taxon>
        <taxon>Oryza</taxon>
    </lineage>
</organism>
<keyword evidence="3" id="KW-1185">Reference proteome</keyword>
<evidence type="ECO:0000256" key="1">
    <source>
        <dbReference type="SAM" id="MobiDB-lite"/>
    </source>
</evidence>
<dbReference type="Gramene" id="ORUFI02G06900.1">
    <property type="protein sequence ID" value="ORUFI02G06900.1"/>
    <property type="gene ID" value="ORUFI02G06900"/>
</dbReference>
<protein>
    <submittedName>
        <fullName evidence="2">Uncharacterized protein</fullName>
    </submittedName>
</protein>